<dbReference type="AlphaFoldDB" id="A0A0E9UUG6"/>
<reference evidence="1" key="2">
    <citation type="journal article" date="2015" name="Fish Shellfish Immunol.">
        <title>Early steps in the European eel (Anguilla anguilla)-Vibrio vulnificus interaction in the gills: Role of the RtxA13 toxin.</title>
        <authorList>
            <person name="Callol A."/>
            <person name="Pajuelo D."/>
            <person name="Ebbesson L."/>
            <person name="Teles M."/>
            <person name="MacKenzie S."/>
            <person name="Amaro C."/>
        </authorList>
    </citation>
    <scope>NUCLEOTIDE SEQUENCE</scope>
</reference>
<proteinExistence type="predicted"/>
<evidence type="ECO:0000313" key="1">
    <source>
        <dbReference type="EMBL" id="JAH68830.1"/>
    </source>
</evidence>
<name>A0A0E9UUG6_ANGAN</name>
<sequence length="26" mass="3424">MHFHHMYYMYTHTHKLSYIHTDRFIL</sequence>
<protein>
    <submittedName>
        <fullName evidence="1">Uncharacterized protein</fullName>
    </submittedName>
</protein>
<dbReference type="EMBL" id="GBXM01039747">
    <property type="protein sequence ID" value="JAH68830.1"/>
    <property type="molecule type" value="Transcribed_RNA"/>
</dbReference>
<organism evidence="1">
    <name type="scientific">Anguilla anguilla</name>
    <name type="common">European freshwater eel</name>
    <name type="synonym">Muraena anguilla</name>
    <dbReference type="NCBI Taxonomy" id="7936"/>
    <lineage>
        <taxon>Eukaryota</taxon>
        <taxon>Metazoa</taxon>
        <taxon>Chordata</taxon>
        <taxon>Craniata</taxon>
        <taxon>Vertebrata</taxon>
        <taxon>Euteleostomi</taxon>
        <taxon>Actinopterygii</taxon>
        <taxon>Neopterygii</taxon>
        <taxon>Teleostei</taxon>
        <taxon>Anguilliformes</taxon>
        <taxon>Anguillidae</taxon>
        <taxon>Anguilla</taxon>
    </lineage>
</organism>
<reference evidence="1" key="1">
    <citation type="submission" date="2014-11" db="EMBL/GenBank/DDBJ databases">
        <authorList>
            <person name="Amaro Gonzalez C."/>
        </authorList>
    </citation>
    <scope>NUCLEOTIDE SEQUENCE</scope>
</reference>
<accession>A0A0E9UUG6</accession>